<dbReference type="SUPFAM" id="SSF54593">
    <property type="entry name" value="Glyoxalase/Bleomycin resistance protein/Dihydroxybiphenyl dioxygenase"/>
    <property type="match status" value="1"/>
</dbReference>
<keyword evidence="6" id="KW-1185">Reference proteome</keyword>
<dbReference type="Pfam" id="PF00903">
    <property type="entry name" value="Glyoxalase"/>
    <property type="match status" value="1"/>
</dbReference>
<dbReference type="PROSITE" id="PS51819">
    <property type="entry name" value="VOC"/>
    <property type="match status" value="1"/>
</dbReference>
<evidence type="ECO:0000256" key="2">
    <source>
        <dbReference type="ARBA" id="ARBA00021572"/>
    </source>
</evidence>
<dbReference type="EMBL" id="CP027668">
    <property type="protein sequence ID" value="AVO46056.1"/>
    <property type="molecule type" value="Genomic_DNA"/>
</dbReference>
<dbReference type="InterPro" id="IPR000335">
    <property type="entry name" value="Bleomycin-R"/>
</dbReference>
<evidence type="ECO:0000313" key="5">
    <source>
        <dbReference type="EMBL" id="AVO46056.1"/>
    </source>
</evidence>
<evidence type="ECO:0000256" key="1">
    <source>
        <dbReference type="ARBA" id="ARBA00011051"/>
    </source>
</evidence>
<name>A0A2S0NDD8_9HYPH</name>
<reference evidence="5 6" key="1">
    <citation type="submission" date="2018-03" db="EMBL/GenBank/DDBJ databases">
        <title>Genome sequencing of Phreatobacter sp.</title>
        <authorList>
            <person name="Kim S.-J."/>
            <person name="Heo J."/>
            <person name="Kwon S.-W."/>
        </authorList>
    </citation>
    <scope>NUCLEOTIDE SEQUENCE [LARGE SCALE GENOMIC DNA]</scope>
    <source>
        <strain evidence="5 6">S-12</strain>
    </source>
</reference>
<feature type="domain" description="VOC" evidence="4">
    <location>
        <begin position="12"/>
        <end position="145"/>
    </location>
</feature>
<dbReference type="GO" id="GO:0046677">
    <property type="term" value="P:response to antibiotic"/>
    <property type="evidence" value="ECO:0007669"/>
    <property type="project" value="UniProtKB-KW"/>
</dbReference>
<dbReference type="InterPro" id="IPR037523">
    <property type="entry name" value="VOC_core"/>
</dbReference>
<organism evidence="5 6">
    <name type="scientific">Phreatobacter cathodiphilus</name>
    <dbReference type="NCBI Taxonomy" id="1868589"/>
    <lineage>
        <taxon>Bacteria</taxon>
        <taxon>Pseudomonadati</taxon>
        <taxon>Pseudomonadota</taxon>
        <taxon>Alphaproteobacteria</taxon>
        <taxon>Hyphomicrobiales</taxon>
        <taxon>Phreatobacteraceae</taxon>
        <taxon>Phreatobacter</taxon>
    </lineage>
</organism>
<sequence length="153" mass="17651">MADQAADREFVPPLVPELVVTDLDRSLAFWLDVMGFRIRYQRPEHRFAYLMRGAAHVMLVERRPPDHARGETWTGGALEPPFGRGINFQIQVDDVGPALALLAQKNWPLFREPRDAWYRKDDVEVGQREVMFQDPDGYLVRFGQFLGQRPLSA</sequence>
<protein>
    <recommendedName>
        <fullName evidence="2">Bleomycin resistance protein</fullName>
    </recommendedName>
</protein>
<dbReference type="InterPro" id="IPR029068">
    <property type="entry name" value="Glyas_Bleomycin-R_OHBP_Dase"/>
</dbReference>
<dbReference type="Proteomes" id="UP000237889">
    <property type="component" value="Chromosome"/>
</dbReference>
<comment type="similarity">
    <text evidence="1">Belongs to the bleomycin resistance protein family.</text>
</comment>
<dbReference type="KEGG" id="phr:C6569_13800"/>
<evidence type="ECO:0000313" key="6">
    <source>
        <dbReference type="Proteomes" id="UP000237889"/>
    </source>
</evidence>
<dbReference type="CDD" id="cd08349">
    <property type="entry name" value="BLMA_like"/>
    <property type="match status" value="1"/>
</dbReference>
<proteinExistence type="inferred from homology"/>
<dbReference type="Gene3D" id="3.10.180.10">
    <property type="entry name" value="2,3-Dihydroxybiphenyl 1,2-Dioxygenase, domain 1"/>
    <property type="match status" value="1"/>
</dbReference>
<evidence type="ECO:0000259" key="4">
    <source>
        <dbReference type="PROSITE" id="PS51819"/>
    </source>
</evidence>
<dbReference type="InterPro" id="IPR004360">
    <property type="entry name" value="Glyas_Fos-R_dOase_dom"/>
</dbReference>
<keyword evidence="3" id="KW-0046">Antibiotic resistance</keyword>
<gene>
    <name evidence="5" type="ORF">C6569_13800</name>
</gene>
<dbReference type="RefSeq" id="WP_106749397.1">
    <property type="nucleotide sequence ID" value="NZ_CP027668.1"/>
</dbReference>
<evidence type="ECO:0000256" key="3">
    <source>
        <dbReference type="ARBA" id="ARBA00023251"/>
    </source>
</evidence>
<dbReference type="AlphaFoldDB" id="A0A2S0NDD8"/>
<accession>A0A2S0NDD8</accession>
<dbReference type="OrthoDB" id="9791602at2"/>